<accession>C0E702</accession>
<organism evidence="1 2">
    <name type="scientific">Corynebacterium matruchotii ATCC 33806</name>
    <dbReference type="NCBI Taxonomy" id="566549"/>
    <lineage>
        <taxon>Bacteria</taxon>
        <taxon>Bacillati</taxon>
        <taxon>Actinomycetota</taxon>
        <taxon>Actinomycetes</taxon>
        <taxon>Mycobacteriales</taxon>
        <taxon>Corynebacteriaceae</taxon>
        <taxon>Corynebacterium</taxon>
    </lineage>
</organism>
<sequence length="52" mass="5960">MKPQENLGQYATIICRHSIMSLQGWVTQPRFQRILRSNIAARPPIIASQNQP</sequence>
<comment type="caution">
    <text evidence="1">The sequence shown here is derived from an EMBL/GenBank/DDBJ whole genome shotgun (WGS) entry which is preliminary data.</text>
</comment>
<protein>
    <submittedName>
        <fullName evidence="1">Uncharacterized protein</fullName>
    </submittedName>
</protein>
<reference evidence="1 2" key="1">
    <citation type="submission" date="2009-01" db="EMBL/GenBank/DDBJ databases">
        <authorList>
            <person name="Fulton L."/>
            <person name="Clifton S."/>
            <person name="Chinwalla A.T."/>
            <person name="Mitreva M."/>
            <person name="Sodergren E."/>
            <person name="Weinstock G."/>
            <person name="Clifton S."/>
            <person name="Dooling D.J."/>
            <person name="Fulton B."/>
            <person name="Minx P."/>
            <person name="Pepin K.H."/>
            <person name="Johnson M."/>
            <person name="Bhonagiri V."/>
            <person name="Nash W.E."/>
            <person name="Mardis E.R."/>
            <person name="Wilson R.K."/>
        </authorList>
    </citation>
    <scope>NUCLEOTIDE SEQUENCE [LARGE SCALE GENOMIC DNA]</scope>
    <source>
        <strain evidence="1 2">ATCC 33806</strain>
    </source>
</reference>
<gene>
    <name evidence="1" type="ORF">CORMATOL_02790</name>
</gene>
<proteinExistence type="predicted"/>
<dbReference type="EMBL" id="ACEB01000048">
    <property type="protein sequence ID" value="EEG25703.1"/>
    <property type="molecule type" value="Genomic_DNA"/>
</dbReference>
<evidence type="ECO:0000313" key="1">
    <source>
        <dbReference type="EMBL" id="EEG25703.1"/>
    </source>
</evidence>
<dbReference type="AlphaFoldDB" id="C0E702"/>
<evidence type="ECO:0000313" key="2">
    <source>
        <dbReference type="Proteomes" id="UP000006247"/>
    </source>
</evidence>
<name>C0E702_9CORY</name>
<dbReference type="Proteomes" id="UP000006247">
    <property type="component" value="Unassembled WGS sequence"/>
</dbReference>
<dbReference type="HOGENOM" id="CLU_3151808_0_0_11"/>